<organism evidence="2 3">
    <name type="scientific">Thauera terpenica 58Eu</name>
    <dbReference type="NCBI Taxonomy" id="1348657"/>
    <lineage>
        <taxon>Bacteria</taxon>
        <taxon>Pseudomonadati</taxon>
        <taxon>Pseudomonadota</taxon>
        <taxon>Betaproteobacteria</taxon>
        <taxon>Rhodocyclales</taxon>
        <taxon>Zoogloeaceae</taxon>
        <taxon>Thauera</taxon>
    </lineage>
</organism>
<evidence type="ECO:0000313" key="2">
    <source>
        <dbReference type="EMBL" id="EPZ14283.1"/>
    </source>
</evidence>
<dbReference type="SUPFAM" id="SSF56024">
    <property type="entry name" value="Phospholipase D/nuclease"/>
    <property type="match status" value="2"/>
</dbReference>
<comment type="caution">
    <text evidence="2">The sequence shown here is derived from an EMBL/GenBank/DDBJ whole genome shotgun (WGS) entry which is preliminary data.</text>
</comment>
<dbReference type="InterPro" id="IPR025202">
    <property type="entry name" value="PLD-like_dom"/>
</dbReference>
<keyword evidence="3" id="KW-1185">Reference proteome</keyword>
<dbReference type="STRING" id="1348657.M622_06810"/>
<dbReference type="EMBL" id="ATJV01000092">
    <property type="protein sequence ID" value="EPZ14283.1"/>
    <property type="molecule type" value="Genomic_DNA"/>
</dbReference>
<dbReference type="PROSITE" id="PS50035">
    <property type="entry name" value="PLD"/>
    <property type="match status" value="2"/>
</dbReference>
<dbReference type="SMART" id="SM00155">
    <property type="entry name" value="PLDc"/>
    <property type="match status" value="2"/>
</dbReference>
<reference evidence="2 3" key="1">
    <citation type="submission" date="2013-06" db="EMBL/GenBank/DDBJ databases">
        <title>Draft genome sequence of Thauera terpenica.</title>
        <authorList>
            <person name="Liu B."/>
            <person name="Frostegard A.H."/>
            <person name="Shapleigh J.P."/>
        </authorList>
    </citation>
    <scope>NUCLEOTIDE SEQUENCE [LARGE SCALE GENOMIC DNA]</scope>
    <source>
        <strain evidence="2 3">58Eu</strain>
    </source>
</reference>
<dbReference type="PANTHER" id="PTHR21248:SF12">
    <property type="entry name" value="CARDIOLIPIN SYNTHASE C"/>
    <property type="match status" value="1"/>
</dbReference>
<dbReference type="Pfam" id="PF13091">
    <property type="entry name" value="PLDc_2"/>
    <property type="match status" value="2"/>
</dbReference>
<dbReference type="AlphaFoldDB" id="T0AUH1"/>
<dbReference type="CDD" id="cd09111">
    <property type="entry name" value="PLDc_ymdC_like_1"/>
    <property type="match status" value="1"/>
</dbReference>
<proteinExistence type="predicted"/>
<feature type="domain" description="PLD phosphodiesterase" evidence="1">
    <location>
        <begin position="398"/>
        <end position="425"/>
    </location>
</feature>
<feature type="domain" description="PLD phosphodiesterase" evidence="1">
    <location>
        <begin position="157"/>
        <end position="184"/>
    </location>
</feature>
<dbReference type="FunFam" id="3.30.870.10:FF:000024">
    <property type="entry name" value="Cardiolipin synthase C"/>
    <property type="match status" value="1"/>
</dbReference>
<name>T0AUH1_9RHOO</name>
<dbReference type="CDD" id="cd09113">
    <property type="entry name" value="PLDc_ymdC_like_2"/>
    <property type="match status" value="1"/>
</dbReference>
<dbReference type="PANTHER" id="PTHR21248">
    <property type="entry name" value="CARDIOLIPIN SYNTHASE"/>
    <property type="match status" value="1"/>
</dbReference>
<gene>
    <name evidence="2" type="ORF">M622_06810</name>
</gene>
<sequence>MLALFALLGGCSALPTLEGRSNSRAFNDTATTQLGRASLPPAHLQTQPGQSGVLALAEGYEAFATRMLLAEAAERSLDVQYYIWHGDLTGTLLMQALGQAAGRGVRVRLLLDDNNTTGMDATLAALDSHPNVEVRLFNPFMQRNWRWLGYLTDFSRLNRRMHNKSFTADNQVTIVGGRNIGDEYFDAGQETSFVDLDVLAVGAVVPRVSADFDRYWASASAYPVAALLPPADPHALERLSAKAALARLADAAAPYREALGRSDFVRQLIAGELELEWTEVRLVSDDPAKGLGKAGAQALLPQRLVEVLGTPQEDLLLVSPYFVPTTSGTRALTELSTRGVDVRVLTNSLAATDVPAVHAGYAKRRYALLAGGVKLFEFKPDAHAARSARADHGLAGSSGASLHAKTFAVDGQRVFIGSFNLDPRSAALNTESGFVIDSPRLAHEIRHAFQETLATETYTLHLDPEGRIEWQDKKPGNTPPQVHQVEPQTSLWTRALVRVLSWLPIEWML</sequence>
<accession>T0AUH1</accession>
<protein>
    <recommendedName>
        <fullName evidence="1">PLD phosphodiesterase domain-containing protein</fullName>
    </recommendedName>
</protein>
<dbReference type="eggNOG" id="COG1502">
    <property type="taxonomic scope" value="Bacteria"/>
</dbReference>
<dbReference type="OrthoDB" id="9814092at2"/>
<evidence type="ECO:0000259" key="1">
    <source>
        <dbReference type="PROSITE" id="PS50035"/>
    </source>
</evidence>
<dbReference type="PATRIC" id="fig|1348657.5.peg.3348"/>
<dbReference type="GO" id="GO:0032049">
    <property type="term" value="P:cardiolipin biosynthetic process"/>
    <property type="evidence" value="ECO:0007669"/>
    <property type="project" value="UniProtKB-ARBA"/>
</dbReference>
<dbReference type="GO" id="GO:0030572">
    <property type="term" value="F:phosphatidyltransferase activity"/>
    <property type="evidence" value="ECO:0007669"/>
    <property type="project" value="UniProtKB-ARBA"/>
</dbReference>
<evidence type="ECO:0000313" key="3">
    <source>
        <dbReference type="Proteomes" id="UP000015455"/>
    </source>
</evidence>
<dbReference type="Gene3D" id="3.30.870.10">
    <property type="entry name" value="Endonuclease Chain A"/>
    <property type="match status" value="2"/>
</dbReference>
<dbReference type="InterPro" id="IPR001736">
    <property type="entry name" value="PLipase_D/transphosphatidylase"/>
</dbReference>
<dbReference type="Proteomes" id="UP000015455">
    <property type="component" value="Unassembled WGS sequence"/>
</dbReference>